<evidence type="ECO:0000256" key="1">
    <source>
        <dbReference type="SAM" id="MobiDB-lite"/>
    </source>
</evidence>
<reference evidence="3 4" key="1">
    <citation type="journal article" date="2006" name="J. Bacteriol.">
        <title>The genome sequence of the obligately chemolithoautotrophic, facultatively anaerobic bacterium Thiobacillus denitrificans.</title>
        <authorList>
            <person name="Beller H.R."/>
            <person name="Chain P.S."/>
            <person name="Letain T.E."/>
            <person name="Chakicherla A."/>
            <person name="Larimer F.W."/>
            <person name="Richardson P.M."/>
            <person name="Coleman M.A."/>
            <person name="Wood A.P."/>
            <person name="Kelly D.P."/>
        </authorList>
    </citation>
    <scope>NUCLEOTIDE SEQUENCE [LARGE SCALE GENOMIC DNA]</scope>
    <source>
        <strain evidence="3 4">ATCC 25259</strain>
    </source>
</reference>
<feature type="region of interest" description="Disordered" evidence="1">
    <location>
        <begin position="54"/>
        <end position="74"/>
    </location>
</feature>
<gene>
    <name evidence="3" type="ordered locus">Tbd_2513</name>
</gene>
<accession>Q3SFZ0</accession>
<proteinExistence type="predicted"/>
<dbReference type="eggNOG" id="ENOG5030AEV">
    <property type="taxonomic scope" value="Bacteria"/>
</dbReference>
<feature type="compositionally biased region" description="Basic and acidic residues" evidence="1">
    <location>
        <begin position="54"/>
        <end position="63"/>
    </location>
</feature>
<dbReference type="AlphaFoldDB" id="Q3SFZ0"/>
<dbReference type="STRING" id="292415.Tbd_2513"/>
<keyword evidence="2" id="KW-0732">Signal</keyword>
<dbReference type="Proteomes" id="UP000008291">
    <property type="component" value="Chromosome"/>
</dbReference>
<feature type="chain" id="PRO_5004228771" description="Penicillin-binding protein activator LpoB" evidence="2">
    <location>
        <begin position="23"/>
        <end position="273"/>
    </location>
</feature>
<organism evidence="3 4">
    <name type="scientific">Thiobacillus denitrificans (strain ATCC 25259 / T1)</name>
    <dbReference type="NCBI Taxonomy" id="292415"/>
    <lineage>
        <taxon>Bacteria</taxon>
        <taxon>Pseudomonadati</taxon>
        <taxon>Pseudomonadota</taxon>
        <taxon>Betaproteobacteria</taxon>
        <taxon>Nitrosomonadales</taxon>
        <taxon>Thiobacillaceae</taxon>
        <taxon>Thiobacillus</taxon>
    </lineage>
</organism>
<evidence type="ECO:0000313" key="3">
    <source>
        <dbReference type="EMBL" id="AAZ98466.1"/>
    </source>
</evidence>
<dbReference type="RefSeq" id="WP_011313025.1">
    <property type="nucleotide sequence ID" value="NC_007404.1"/>
</dbReference>
<dbReference type="OrthoDB" id="8617715at2"/>
<evidence type="ECO:0000313" key="4">
    <source>
        <dbReference type="Proteomes" id="UP000008291"/>
    </source>
</evidence>
<sequence length="273" mass="30289">MSASRLLGMLLATGLVATAAHADRPRIAVTDLTYEEKVVQPYIRIDAREKSSLRASSRERVSESDAASRATARDSVDARHESSFLLESGVEERIDRGEVRKLVADIKGEMIKAGYRVSQPKPYTAKENERIHDVIDRIRKGYFPNADYVLFGTLSSAQFRDEINPVGNGSAYSATLSLEVLAEFSLVNTRTFEVKAGFSALGEGQDVKLLGSRAAKVVLNRGRVMSEASKSLGADVVRQLDEQYRPGEPRSKDATRRYSETRAEKKEQVIIYQ</sequence>
<name>Q3SFZ0_THIDA</name>
<evidence type="ECO:0000256" key="2">
    <source>
        <dbReference type="SAM" id="SignalP"/>
    </source>
</evidence>
<dbReference type="HOGENOM" id="CLU_1041363_0_0_4"/>
<keyword evidence="4" id="KW-1185">Reference proteome</keyword>
<evidence type="ECO:0008006" key="5">
    <source>
        <dbReference type="Google" id="ProtNLM"/>
    </source>
</evidence>
<protein>
    <recommendedName>
        <fullName evidence="5">Penicillin-binding protein activator LpoB</fullName>
    </recommendedName>
</protein>
<feature type="signal peptide" evidence="2">
    <location>
        <begin position="1"/>
        <end position="22"/>
    </location>
</feature>
<dbReference type="EMBL" id="CP000116">
    <property type="protein sequence ID" value="AAZ98466.1"/>
    <property type="molecule type" value="Genomic_DNA"/>
</dbReference>
<dbReference type="KEGG" id="tbd:Tbd_2513"/>